<dbReference type="Gene3D" id="1.20.1440.60">
    <property type="entry name" value="23S rRNA-intervening sequence"/>
    <property type="match status" value="1"/>
</dbReference>
<evidence type="ECO:0000313" key="1">
    <source>
        <dbReference type="EMBL" id="PZF72010.1"/>
    </source>
</evidence>
<sequence>MVFLFDSCICRRRVVVAKILARAIIVEVIRSRSDFKIWYGSCSVSNMNEYKDLNVWQKTKALVVRIYEITKAFPDAQGYGIAEEMRRSVIFVPCNIAKGCWGFMTREKLQFLTEARNLLFQLDTQICIAHDLGNLKQDVKDSLIVDIVACQKMLSGLISHNRERLEKKTTLNQPVEEKK</sequence>
<accession>A0A2W2AIF5</accession>
<dbReference type="Pfam" id="PF05635">
    <property type="entry name" value="23S_rRNA_IVP"/>
    <property type="match status" value="1"/>
</dbReference>
<dbReference type="PANTHER" id="PTHR38471">
    <property type="entry name" value="FOUR HELIX BUNDLE PROTEIN"/>
    <property type="match status" value="1"/>
</dbReference>
<protein>
    <recommendedName>
        <fullName evidence="3">Four helix bundle protein</fullName>
    </recommendedName>
</protein>
<dbReference type="NCBIfam" id="TIGR02436">
    <property type="entry name" value="four helix bundle protein"/>
    <property type="match status" value="1"/>
</dbReference>
<evidence type="ECO:0008006" key="3">
    <source>
        <dbReference type="Google" id="ProtNLM"/>
    </source>
</evidence>
<reference evidence="1 2" key="1">
    <citation type="submission" date="2018-06" db="EMBL/GenBank/DDBJ databases">
        <title>Mucibacter soli gen. nov., sp. nov., a new member of the family Chitinophagaceae producing mucin.</title>
        <authorList>
            <person name="Kim M.-K."/>
            <person name="Park S."/>
            <person name="Kim T.-S."/>
            <person name="Joung Y."/>
            <person name="Han J.-H."/>
            <person name="Kim S.B."/>
        </authorList>
    </citation>
    <scope>NUCLEOTIDE SEQUENCE [LARGE SCALE GENOMIC DNA]</scope>
    <source>
        <strain evidence="1 2">R1-15</strain>
    </source>
</reference>
<name>A0A2W2AIF5_9BACT</name>
<dbReference type="OrthoDB" id="9811959at2"/>
<dbReference type="SUPFAM" id="SSF158446">
    <property type="entry name" value="IVS-encoded protein-like"/>
    <property type="match status" value="1"/>
</dbReference>
<comment type="caution">
    <text evidence="1">The sequence shown here is derived from an EMBL/GenBank/DDBJ whole genome shotgun (WGS) entry which is preliminary data.</text>
</comment>
<proteinExistence type="predicted"/>
<dbReference type="InterPro" id="IPR036583">
    <property type="entry name" value="23S_rRNA_IVS_sf"/>
</dbReference>
<organism evidence="1 2">
    <name type="scientific">Taibaiella soli</name>
    <dbReference type="NCBI Taxonomy" id="1649169"/>
    <lineage>
        <taxon>Bacteria</taxon>
        <taxon>Pseudomonadati</taxon>
        <taxon>Bacteroidota</taxon>
        <taxon>Chitinophagia</taxon>
        <taxon>Chitinophagales</taxon>
        <taxon>Chitinophagaceae</taxon>
        <taxon>Taibaiella</taxon>
    </lineage>
</organism>
<keyword evidence="2" id="KW-1185">Reference proteome</keyword>
<dbReference type="InterPro" id="IPR012657">
    <property type="entry name" value="23S_rRNA-intervening_sequence"/>
</dbReference>
<dbReference type="AlphaFoldDB" id="A0A2W2AIF5"/>
<evidence type="ECO:0000313" key="2">
    <source>
        <dbReference type="Proteomes" id="UP000248745"/>
    </source>
</evidence>
<gene>
    <name evidence="1" type="ORF">DN068_15355</name>
</gene>
<dbReference type="PANTHER" id="PTHR38471:SF2">
    <property type="entry name" value="FOUR HELIX BUNDLE PROTEIN"/>
    <property type="match status" value="1"/>
</dbReference>
<dbReference type="CDD" id="cd16377">
    <property type="entry name" value="23S_rRNA_IVP_like"/>
    <property type="match status" value="1"/>
</dbReference>
<dbReference type="EMBL" id="QKTW01000020">
    <property type="protein sequence ID" value="PZF72010.1"/>
    <property type="molecule type" value="Genomic_DNA"/>
</dbReference>
<dbReference type="Proteomes" id="UP000248745">
    <property type="component" value="Unassembled WGS sequence"/>
</dbReference>